<evidence type="ECO:0000256" key="5">
    <source>
        <dbReference type="SAM" id="Phobius"/>
    </source>
</evidence>
<evidence type="ECO:0000256" key="4">
    <source>
        <dbReference type="ARBA" id="ARBA00023136"/>
    </source>
</evidence>
<evidence type="ECO:0000313" key="6">
    <source>
        <dbReference type="EMBL" id="SFC66915.1"/>
    </source>
</evidence>
<keyword evidence="4 5" id="KW-0472">Membrane</keyword>
<keyword evidence="7" id="KW-1185">Reference proteome</keyword>
<feature type="transmembrane region" description="Helical" evidence="5">
    <location>
        <begin position="332"/>
        <end position="361"/>
    </location>
</feature>
<feature type="transmembrane region" description="Helical" evidence="5">
    <location>
        <begin position="469"/>
        <end position="486"/>
    </location>
</feature>
<dbReference type="STRING" id="623281.SAMN05421747_11831"/>
<feature type="transmembrane region" description="Helical" evidence="5">
    <location>
        <begin position="53"/>
        <end position="77"/>
    </location>
</feature>
<protein>
    <submittedName>
        <fullName evidence="6">Basic amino acid/polyamine antiporter, APA family</fullName>
    </submittedName>
</protein>
<comment type="subcellular location">
    <subcellularLocation>
        <location evidence="1">Membrane</location>
        <topology evidence="1">Multi-pass membrane protein</topology>
    </subcellularLocation>
</comment>
<dbReference type="AlphaFoldDB" id="A0A1I1L1V6"/>
<evidence type="ECO:0000256" key="1">
    <source>
        <dbReference type="ARBA" id="ARBA00004141"/>
    </source>
</evidence>
<reference evidence="7" key="1">
    <citation type="submission" date="2016-10" db="EMBL/GenBank/DDBJ databases">
        <authorList>
            <person name="Varghese N."/>
            <person name="Submissions S."/>
        </authorList>
    </citation>
    <scope>NUCLEOTIDE SEQUENCE [LARGE SCALE GENOMIC DNA]</scope>
    <source>
        <strain evidence="7">DSM 22900</strain>
    </source>
</reference>
<organism evidence="6 7">
    <name type="scientific">Parapedobacter composti</name>
    <dbReference type="NCBI Taxonomy" id="623281"/>
    <lineage>
        <taxon>Bacteria</taxon>
        <taxon>Pseudomonadati</taxon>
        <taxon>Bacteroidota</taxon>
        <taxon>Sphingobacteriia</taxon>
        <taxon>Sphingobacteriales</taxon>
        <taxon>Sphingobacteriaceae</taxon>
        <taxon>Parapedobacter</taxon>
    </lineage>
</organism>
<dbReference type="Pfam" id="PF13520">
    <property type="entry name" value="AA_permease_2"/>
    <property type="match status" value="1"/>
</dbReference>
<accession>A0A1I1L1V6</accession>
<feature type="transmembrane region" description="Helical" evidence="5">
    <location>
        <begin position="408"/>
        <end position="428"/>
    </location>
</feature>
<dbReference type="PIRSF" id="PIRSF006060">
    <property type="entry name" value="AA_transporter"/>
    <property type="match status" value="1"/>
</dbReference>
<dbReference type="EMBL" id="FOLL01000018">
    <property type="protein sequence ID" value="SFC66915.1"/>
    <property type="molecule type" value="Genomic_DNA"/>
</dbReference>
<feature type="transmembrane region" description="Helical" evidence="5">
    <location>
        <begin position="98"/>
        <end position="121"/>
    </location>
</feature>
<dbReference type="InterPro" id="IPR002293">
    <property type="entry name" value="AA/rel_permease1"/>
</dbReference>
<dbReference type="PANTHER" id="PTHR11785:SF512">
    <property type="entry name" value="SOBREMESA, ISOFORM B"/>
    <property type="match status" value="1"/>
</dbReference>
<evidence type="ECO:0000313" key="7">
    <source>
        <dbReference type="Proteomes" id="UP000199577"/>
    </source>
</evidence>
<dbReference type="PANTHER" id="PTHR11785">
    <property type="entry name" value="AMINO ACID TRANSPORTER"/>
    <property type="match status" value="1"/>
</dbReference>
<feature type="transmembrane region" description="Helical" evidence="5">
    <location>
        <begin position="274"/>
        <end position="295"/>
    </location>
</feature>
<dbReference type="GO" id="GO:0016020">
    <property type="term" value="C:membrane"/>
    <property type="evidence" value="ECO:0007669"/>
    <property type="project" value="UniProtKB-SubCell"/>
</dbReference>
<evidence type="ECO:0000256" key="3">
    <source>
        <dbReference type="ARBA" id="ARBA00022989"/>
    </source>
</evidence>
<name>A0A1I1L1V6_9SPHI</name>
<feature type="transmembrane region" description="Helical" evidence="5">
    <location>
        <begin position="21"/>
        <end position="41"/>
    </location>
</feature>
<feature type="transmembrane region" description="Helical" evidence="5">
    <location>
        <begin position="381"/>
        <end position="402"/>
    </location>
</feature>
<dbReference type="RefSeq" id="WP_244519008.1">
    <property type="nucleotide sequence ID" value="NZ_FOLL01000018.1"/>
</dbReference>
<feature type="transmembrane region" description="Helical" evidence="5">
    <location>
        <begin position="176"/>
        <end position="197"/>
    </location>
</feature>
<gene>
    <name evidence="6" type="ORF">SAMN05421747_11831</name>
</gene>
<keyword evidence="3 5" id="KW-1133">Transmembrane helix</keyword>
<feature type="transmembrane region" description="Helical" evidence="5">
    <location>
        <begin position="233"/>
        <end position="253"/>
    </location>
</feature>
<dbReference type="GO" id="GO:0015179">
    <property type="term" value="F:L-amino acid transmembrane transporter activity"/>
    <property type="evidence" value="ECO:0007669"/>
    <property type="project" value="TreeGrafter"/>
</dbReference>
<dbReference type="InterPro" id="IPR050598">
    <property type="entry name" value="AminoAcid_Transporter"/>
</dbReference>
<dbReference type="Proteomes" id="UP000199577">
    <property type="component" value="Unassembled WGS sequence"/>
</dbReference>
<sequence>MNGSAKTTIEGQQSLKRTLGLFDSTMLVAGSMIGSGIFIVSAEVMRDVGGAGYMMLLWGMAGVITLIAALSYGELAAMMPKAGGQYIYLRESYNRMTGFLYGWTIFFVVQTGVAAAVAIAFARFTGVLVPWVSPSNVLFSVGFNITSQDLLAVSVVVFLTWVNLQGVKSGKLVQGVFTVAKIWALLAIIVVGVWAGYGSGYWPLNMEHAWDAFRTTTRAGHTEGVFMEPLKGWQLLGVLGCALVGPLFASEAWNNITYTAGEVINPRKNIPLSLFLGTLTVTVLYLLVNVAYLMLLPAQGNPDAPDVIGRGIMFAADDRVGTAAFATVFGDAAVAVIAVLIMVSTFGACNALILAGARLYYAMAKDGLFLSRAGQINDRGVPGFALVAQCVWTCLLCLTGTYSALIAYAIFAQLIFYILTVGGVLLLRRKKPHEYRPYKAFGYPVLPVVYMLLAAGICVSLLIYRPATSWPGVVIVLLGAPVYVWINRKNVNLQKPK</sequence>
<feature type="transmembrane region" description="Helical" evidence="5">
    <location>
        <begin position="440"/>
        <end position="463"/>
    </location>
</feature>
<evidence type="ECO:0000256" key="2">
    <source>
        <dbReference type="ARBA" id="ARBA00022692"/>
    </source>
</evidence>
<keyword evidence="2 5" id="KW-0812">Transmembrane</keyword>
<dbReference type="Gene3D" id="1.20.1740.10">
    <property type="entry name" value="Amino acid/polyamine transporter I"/>
    <property type="match status" value="1"/>
</dbReference>
<proteinExistence type="predicted"/>
<feature type="transmembrane region" description="Helical" evidence="5">
    <location>
        <begin position="141"/>
        <end position="164"/>
    </location>
</feature>